<dbReference type="EMBL" id="FNUG01000004">
    <property type="protein sequence ID" value="SEE99192.1"/>
    <property type="molecule type" value="Genomic_DNA"/>
</dbReference>
<sequence length="232" mass="25964">MQEKTFSELLTGLTSDFTPVVDAGFSVSDYTPIDLSVKNKDLSEKELSSAEAFSEYLSKYLQKKGKKVAWRGYNELRELYQRSGLFSAEEDPELKRNIHLGIDVWAAAGTDVLAVLDGTVHSFRDNDNFGDYGPTIILKHEIKNQKFYSLYGHLSRSSLAGLKERDQVVKGEKIGELGAASENGDYAPHLHFQLIRDLQGQKGDFPGVTSRRFLAEYLQDCPDPNLLLKIPG</sequence>
<dbReference type="STRING" id="390640.SAMN04488034_10462"/>
<dbReference type="Proteomes" id="UP000199448">
    <property type="component" value="Unassembled WGS sequence"/>
</dbReference>
<evidence type="ECO:0000313" key="2">
    <source>
        <dbReference type="EMBL" id="SEE99192.1"/>
    </source>
</evidence>
<protein>
    <submittedName>
        <fullName evidence="2">Peptidase family M23</fullName>
    </submittedName>
</protein>
<name>A0A1H5NC24_9FLAO</name>
<organism evidence="2 3">
    <name type="scientific">Salinimicrobium catena</name>
    <dbReference type="NCBI Taxonomy" id="390640"/>
    <lineage>
        <taxon>Bacteria</taxon>
        <taxon>Pseudomonadati</taxon>
        <taxon>Bacteroidota</taxon>
        <taxon>Flavobacteriia</taxon>
        <taxon>Flavobacteriales</taxon>
        <taxon>Flavobacteriaceae</taxon>
        <taxon>Salinimicrobium</taxon>
    </lineage>
</organism>
<reference evidence="2 3" key="1">
    <citation type="submission" date="2016-10" db="EMBL/GenBank/DDBJ databases">
        <authorList>
            <person name="de Groot N.N."/>
        </authorList>
    </citation>
    <scope>NUCLEOTIDE SEQUENCE [LARGE SCALE GENOMIC DNA]</scope>
    <source>
        <strain evidence="2 3">DSM 23553</strain>
    </source>
</reference>
<dbReference type="InterPro" id="IPR050570">
    <property type="entry name" value="Cell_wall_metabolism_enzyme"/>
</dbReference>
<dbReference type="CDD" id="cd12797">
    <property type="entry name" value="M23_peptidase"/>
    <property type="match status" value="1"/>
</dbReference>
<proteinExistence type="predicted"/>
<accession>A0A1H5NC24</accession>
<dbReference type="GO" id="GO:0004222">
    <property type="term" value="F:metalloendopeptidase activity"/>
    <property type="evidence" value="ECO:0007669"/>
    <property type="project" value="TreeGrafter"/>
</dbReference>
<dbReference type="PANTHER" id="PTHR21666">
    <property type="entry name" value="PEPTIDASE-RELATED"/>
    <property type="match status" value="1"/>
</dbReference>
<dbReference type="SUPFAM" id="SSF51261">
    <property type="entry name" value="Duplicated hybrid motif"/>
    <property type="match status" value="1"/>
</dbReference>
<evidence type="ECO:0000313" key="3">
    <source>
        <dbReference type="Proteomes" id="UP000199448"/>
    </source>
</evidence>
<evidence type="ECO:0000259" key="1">
    <source>
        <dbReference type="Pfam" id="PF01551"/>
    </source>
</evidence>
<keyword evidence="3" id="KW-1185">Reference proteome</keyword>
<dbReference type="InterPro" id="IPR011055">
    <property type="entry name" value="Dup_hybrid_motif"/>
</dbReference>
<dbReference type="InterPro" id="IPR016047">
    <property type="entry name" value="M23ase_b-sheet_dom"/>
</dbReference>
<dbReference type="RefSeq" id="WP_093113347.1">
    <property type="nucleotide sequence ID" value="NZ_FNGG01000004.1"/>
</dbReference>
<dbReference type="Gene3D" id="2.70.70.10">
    <property type="entry name" value="Glucose Permease (Domain IIA)"/>
    <property type="match status" value="1"/>
</dbReference>
<dbReference type="AlphaFoldDB" id="A0A1H5NC24"/>
<dbReference type="OrthoDB" id="9801052at2"/>
<feature type="domain" description="M23ase beta-sheet core" evidence="1">
    <location>
        <begin position="98"/>
        <end position="196"/>
    </location>
</feature>
<dbReference type="Pfam" id="PF01551">
    <property type="entry name" value="Peptidase_M23"/>
    <property type="match status" value="1"/>
</dbReference>
<dbReference type="PANTHER" id="PTHR21666:SF270">
    <property type="entry name" value="MUREIN HYDROLASE ACTIVATOR ENVC"/>
    <property type="match status" value="1"/>
</dbReference>
<gene>
    <name evidence="2" type="ORF">SAMN04488034_10462</name>
</gene>